<evidence type="ECO:0000313" key="2">
    <source>
        <dbReference type="EMBL" id="PQQ14051.1"/>
    </source>
</evidence>
<reference evidence="2 3" key="1">
    <citation type="submission" date="2018-02" db="EMBL/GenBank/DDBJ databases">
        <title>Draft genome of wild Prunus yedoensis var. nudiflora.</title>
        <authorList>
            <person name="Baek S."/>
            <person name="Kim J.-H."/>
            <person name="Choi K."/>
            <person name="Kim G.-B."/>
            <person name="Cho A."/>
            <person name="Jang H."/>
            <person name="Shin C.-H."/>
            <person name="Yu H.-J."/>
            <person name="Mun J.-H."/>
        </authorList>
    </citation>
    <scope>NUCLEOTIDE SEQUENCE [LARGE SCALE GENOMIC DNA]</scope>
    <source>
        <strain evidence="3">cv. Jeju island</strain>
        <tissue evidence="2">Leaf</tissue>
    </source>
</reference>
<name>A0A314ZB99_PRUYE</name>
<feature type="transmembrane region" description="Helical" evidence="1">
    <location>
        <begin position="489"/>
        <end position="513"/>
    </location>
</feature>
<dbReference type="Pfam" id="PF03140">
    <property type="entry name" value="DUF247"/>
    <property type="match status" value="1"/>
</dbReference>
<keyword evidence="3" id="KW-1185">Reference proteome</keyword>
<dbReference type="PANTHER" id="PTHR31170:SF20">
    <property type="entry name" value="DUF247 DOMAIN PROTEIN"/>
    <property type="match status" value="1"/>
</dbReference>
<evidence type="ECO:0000313" key="3">
    <source>
        <dbReference type="Proteomes" id="UP000250321"/>
    </source>
</evidence>
<dbReference type="OrthoDB" id="1434189at2759"/>
<keyword evidence="1" id="KW-0812">Transmembrane</keyword>
<dbReference type="Proteomes" id="UP000250321">
    <property type="component" value="Unassembled WGS sequence"/>
</dbReference>
<dbReference type="InterPro" id="IPR004158">
    <property type="entry name" value="DUF247_pln"/>
</dbReference>
<comment type="caution">
    <text evidence="2">The sequence shown here is derived from an EMBL/GenBank/DDBJ whole genome shotgun (WGS) entry which is preliminary data.</text>
</comment>
<accession>A0A314ZB99</accession>
<dbReference type="STRING" id="2094558.A0A314ZB99"/>
<dbReference type="EMBL" id="PJQY01000276">
    <property type="protein sequence ID" value="PQQ14051.1"/>
    <property type="molecule type" value="Genomic_DNA"/>
</dbReference>
<keyword evidence="1" id="KW-0472">Membrane</keyword>
<evidence type="ECO:0000256" key="1">
    <source>
        <dbReference type="SAM" id="Phobius"/>
    </source>
</evidence>
<sequence length="517" mass="60480">MSESRKKFQKDRWKNAFIDRLSKVNLTEYLSIYDPQRKRKIRGEVCIYRIPDKLRQVKEDAYRPSIVSIGPFHENDRNLAAMTQYKLAYMLSFLHQPSTAAEDTREDAEEYHTTKCLEECIDAIYGLDEVVRQCYTEKIEYKEDELAEILLLDGCFILELFLRCDRSLKYMKQDDYNSDPVLRSAWTIAALQHNLALLENQIPFFVLELLYDTMKPNITKCKLPQTVTALALNFFQAVSRKEIKEDPSAGATEFKHLLDLLQKFYFDPTGHLPFKVEPNSDNKQHSALQRVISRLVSKIRREKQTPCLPTHHQRDPANNGKWEFNYCVSELLESGIEFKVGSSTQQYLLDIKFEDGVIIIPQLRIHETMNSLLRNLIAYEQCSLRSTHSVTSYAFLLKSLISTSGDSKLLRERNIIEHNNRIGDTEYLTQFESILDQVAMKDDFSFAALVDEVNKYRTSWYSWSRIRVFLWVQFQRQTRILCTTYFSSAWKVISLMAGVVLLLLTSLQTYYTIHPRH</sequence>
<proteinExistence type="predicted"/>
<protein>
    <submittedName>
        <fullName evidence="2">UPF0481 protein</fullName>
    </submittedName>
</protein>
<gene>
    <name evidence="2" type="ORF">Pyn_37777</name>
</gene>
<dbReference type="PANTHER" id="PTHR31170">
    <property type="entry name" value="BNAC04G53230D PROTEIN"/>
    <property type="match status" value="1"/>
</dbReference>
<dbReference type="AlphaFoldDB" id="A0A314ZB99"/>
<keyword evidence="1" id="KW-1133">Transmembrane helix</keyword>
<organism evidence="2 3">
    <name type="scientific">Prunus yedoensis var. nudiflora</name>
    <dbReference type="NCBI Taxonomy" id="2094558"/>
    <lineage>
        <taxon>Eukaryota</taxon>
        <taxon>Viridiplantae</taxon>
        <taxon>Streptophyta</taxon>
        <taxon>Embryophyta</taxon>
        <taxon>Tracheophyta</taxon>
        <taxon>Spermatophyta</taxon>
        <taxon>Magnoliopsida</taxon>
        <taxon>eudicotyledons</taxon>
        <taxon>Gunneridae</taxon>
        <taxon>Pentapetalae</taxon>
        <taxon>rosids</taxon>
        <taxon>fabids</taxon>
        <taxon>Rosales</taxon>
        <taxon>Rosaceae</taxon>
        <taxon>Amygdaloideae</taxon>
        <taxon>Amygdaleae</taxon>
        <taxon>Prunus</taxon>
    </lineage>
</organism>